<proteinExistence type="predicted"/>
<keyword evidence="2" id="KW-1185">Reference proteome</keyword>
<reference evidence="1" key="1">
    <citation type="journal article" date="2020" name="Stud. Mycol.">
        <title>101 Dothideomycetes genomes: a test case for predicting lifestyles and emergence of pathogens.</title>
        <authorList>
            <person name="Haridas S."/>
            <person name="Albert R."/>
            <person name="Binder M."/>
            <person name="Bloem J."/>
            <person name="Labutti K."/>
            <person name="Salamov A."/>
            <person name="Andreopoulos B."/>
            <person name="Baker S."/>
            <person name="Barry K."/>
            <person name="Bills G."/>
            <person name="Bluhm B."/>
            <person name="Cannon C."/>
            <person name="Castanera R."/>
            <person name="Culley D."/>
            <person name="Daum C."/>
            <person name="Ezra D."/>
            <person name="Gonzalez J."/>
            <person name="Henrissat B."/>
            <person name="Kuo A."/>
            <person name="Liang C."/>
            <person name="Lipzen A."/>
            <person name="Lutzoni F."/>
            <person name="Magnuson J."/>
            <person name="Mondo S."/>
            <person name="Nolan M."/>
            <person name="Ohm R."/>
            <person name="Pangilinan J."/>
            <person name="Park H.-J."/>
            <person name="Ramirez L."/>
            <person name="Alfaro M."/>
            <person name="Sun H."/>
            <person name="Tritt A."/>
            <person name="Yoshinaga Y."/>
            <person name="Zwiers L.-H."/>
            <person name="Turgeon B."/>
            <person name="Goodwin S."/>
            <person name="Spatafora J."/>
            <person name="Crous P."/>
            <person name="Grigoriev I."/>
        </authorList>
    </citation>
    <scope>NUCLEOTIDE SEQUENCE</scope>
    <source>
        <strain evidence="1">ATCC 200398</strain>
    </source>
</reference>
<sequence length="330" mass="36605">MLNAKLNASREMACRTLSHNPRISQESKCCLDNIARLIVLRLEQTSSGQRNKAPAAIAKTEICIMVTLDSARPTMPMIELATVMGMKVKASIAITRRYQLEQVDLQVVILLLSIILLRAISILLLEVISIAYLHCLVAFVESLLLRSNVANRLHLWDFATGCDRHLMLEKSFRSDSSSCDPSLTASAAQAYTFEYTGSCFWDPLKPSRAERDGASAGIKDCSLVSQLSDRKRGRRALFKDNQNIRSGPDDIVSSNPRSATLLNRYAYMSVLISTELQEHNLIGDLWNEVCRAIGISLHSVIPSGLPTRRSTVRLGDFEACTSEILCAFVQ</sequence>
<organism evidence="1 2">
    <name type="scientific">Lindgomyces ingoldianus</name>
    <dbReference type="NCBI Taxonomy" id="673940"/>
    <lineage>
        <taxon>Eukaryota</taxon>
        <taxon>Fungi</taxon>
        <taxon>Dikarya</taxon>
        <taxon>Ascomycota</taxon>
        <taxon>Pezizomycotina</taxon>
        <taxon>Dothideomycetes</taxon>
        <taxon>Pleosporomycetidae</taxon>
        <taxon>Pleosporales</taxon>
        <taxon>Lindgomycetaceae</taxon>
        <taxon>Lindgomyces</taxon>
    </lineage>
</organism>
<dbReference type="Proteomes" id="UP000799755">
    <property type="component" value="Unassembled WGS sequence"/>
</dbReference>
<dbReference type="EMBL" id="MU003515">
    <property type="protein sequence ID" value="KAF2468571.1"/>
    <property type="molecule type" value="Genomic_DNA"/>
</dbReference>
<accession>A0ACB6QNT7</accession>
<gene>
    <name evidence="1" type="ORF">BDR25DRAFT_357503</name>
</gene>
<evidence type="ECO:0000313" key="2">
    <source>
        <dbReference type="Proteomes" id="UP000799755"/>
    </source>
</evidence>
<name>A0ACB6QNT7_9PLEO</name>
<evidence type="ECO:0000313" key="1">
    <source>
        <dbReference type="EMBL" id="KAF2468571.1"/>
    </source>
</evidence>
<comment type="caution">
    <text evidence="1">The sequence shown here is derived from an EMBL/GenBank/DDBJ whole genome shotgun (WGS) entry which is preliminary data.</text>
</comment>
<protein>
    <submittedName>
        <fullName evidence="1">Uncharacterized protein</fullName>
    </submittedName>
</protein>